<dbReference type="CDD" id="cd03714">
    <property type="entry name" value="RT_DIRS1"/>
    <property type="match status" value="1"/>
</dbReference>
<protein>
    <submittedName>
        <fullName evidence="3">Reverse transcriptase</fullName>
    </submittedName>
</protein>
<organism evidence="3 4">
    <name type="scientific">Klebsormidium nitens</name>
    <name type="common">Green alga</name>
    <name type="synonym">Ulothrix nitens</name>
    <dbReference type="NCBI Taxonomy" id="105231"/>
    <lineage>
        <taxon>Eukaryota</taxon>
        <taxon>Viridiplantae</taxon>
        <taxon>Streptophyta</taxon>
        <taxon>Klebsormidiophyceae</taxon>
        <taxon>Klebsormidiales</taxon>
        <taxon>Klebsormidiaceae</taxon>
        <taxon>Klebsormidium</taxon>
    </lineage>
</organism>
<feature type="compositionally biased region" description="Basic and acidic residues" evidence="1">
    <location>
        <begin position="1"/>
        <end position="10"/>
    </location>
</feature>
<dbReference type="PANTHER" id="PTHR33050:SF7">
    <property type="entry name" value="RIBONUCLEASE H"/>
    <property type="match status" value="1"/>
</dbReference>
<dbReference type="GO" id="GO:0003964">
    <property type="term" value="F:RNA-directed DNA polymerase activity"/>
    <property type="evidence" value="ECO:0007669"/>
    <property type="project" value="UniProtKB-KW"/>
</dbReference>
<evidence type="ECO:0000256" key="1">
    <source>
        <dbReference type="SAM" id="MobiDB-lite"/>
    </source>
</evidence>
<dbReference type="Pfam" id="PF00078">
    <property type="entry name" value="RVT_1"/>
    <property type="match status" value="1"/>
</dbReference>
<evidence type="ECO:0000313" key="4">
    <source>
        <dbReference type="Proteomes" id="UP000054558"/>
    </source>
</evidence>
<dbReference type="STRING" id="105231.A0A1Y1HXI5"/>
<dbReference type="PROSITE" id="PS50878">
    <property type="entry name" value="RT_POL"/>
    <property type="match status" value="1"/>
</dbReference>
<feature type="domain" description="Reverse transcriptase" evidence="2">
    <location>
        <begin position="394"/>
        <end position="576"/>
    </location>
</feature>
<dbReference type="InterPro" id="IPR052055">
    <property type="entry name" value="Hepadnavirus_pol/RT"/>
</dbReference>
<dbReference type="Gene3D" id="3.10.10.10">
    <property type="entry name" value="HIV Type 1 Reverse Transcriptase, subunit A, domain 1"/>
    <property type="match status" value="1"/>
</dbReference>
<sequence>MAGPGDDHSAQETTGMTPEDFAKQAREATLRNEALFSKISQQLSEHATQQAAHLAKQSEKIDQLQSQIQAKTAPKRSDRIGNPEVKKHMEPLEQAQHVISQAKSVFEDHLDGTSPLSQLSEDQVAALKNQCDEGERAISDRMQFLEDWDSEGLEIASEMLRLRDEASKDPAELNLVSRARKSLAEKRKASEEASKPPKEHKTQQYQNPSRGNFQNRGRSPSPSPWFHPPQPILMPAPLPVLPQPSPVPSPIYQSQYFPSNRTPSPAPGLPPPAIPAPVPRAPSPSMTTTEESLHKLADLTDAAEFEGFRDPAKNAAAKESAPKREPYLRHRLRRHVEFWQSFVTSSFVMGILLSGYMLPWLSGPPTEPHRFPNHPSAFEHASFVTDAVSSLAATGTIQPVSDPPFLVSPLGVVPKAEDKLRLILDLRFLNQFLQITKFKDESIRMISELCLPKDLLFTIDLKAGYHHIDIFEPHWKYLGFQWRGQYYVFTQLPFGLAPACYVFTMVMRQLTKSWRARGYCLVHYIDDFFFACRSSAEFARVQACVLADLAAAGFVVSKEKCQLKSSHVVKFLGFVVDTLFGHFRLTALQKSKLHSAIEACFRNPRSVPAKTVARVTGLITSLLLVTGPISGLFSRFLHRALATRSSWYSKVQLDSAALGELLFWKDRLPRFESRDIWRKHSVLRVLFYDAGGQGWGGHLEIGSEQHEAHGSWEAHEVHGVASSTWRELSGLLRLLRAFRPLLIDCTVIARGDALNVFSILSKGGSAKEHLQSICIELFAFCSGQRIELRPEWLPREENARADYLSKVRDVDDFGLFAEAFAFVSARFGPFTVDRFASEHNAKLPRFDASYWCPGAAAANTFIQDWGGEERNYCFPPPNLVAPTLRHARACRARMTLIVLSWRSAPWWPLLCGSVDSGRGFAPFVRQQLYFPAGREVLVPGRALRDRFFGKGVPISDVFALDIDFRAQSIKFVAQSHMELFIPDSKTDQYRRGETIYIARLGGPFCPVSLVQRLLECTCSALLLIRKFSFIAENLEFECGVGVSVTVQGFWRGAKRGAERPRADPGAPGRQPGAPERPGPKPRGTIWPGQGGRPRPRVAAGHPGPEPRGAKAPPGKILLEE</sequence>
<feature type="region of interest" description="Disordered" evidence="1">
    <location>
        <begin position="245"/>
        <end position="288"/>
    </location>
</feature>
<dbReference type="InterPro" id="IPR043502">
    <property type="entry name" value="DNA/RNA_pol_sf"/>
</dbReference>
<evidence type="ECO:0000259" key="2">
    <source>
        <dbReference type="PROSITE" id="PS50878"/>
    </source>
</evidence>
<accession>A0A1Y1HXI5</accession>
<dbReference type="Proteomes" id="UP000054558">
    <property type="component" value="Unassembled WGS sequence"/>
</dbReference>
<keyword evidence="3" id="KW-0695">RNA-directed DNA polymerase</keyword>
<feature type="region of interest" description="Disordered" evidence="1">
    <location>
        <begin position="173"/>
        <end position="230"/>
    </location>
</feature>
<dbReference type="CDD" id="cd09275">
    <property type="entry name" value="RNase_HI_RT_DIRS1"/>
    <property type="match status" value="1"/>
</dbReference>
<dbReference type="InterPro" id="IPR043128">
    <property type="entry name" value="Rev_trsase/Diguanyl_cyclase"/>
</dbReference>
<feature type="compositionally biased region" description="Basic and acidic residues" evidence="1">
    <location>
        <begin position="182"/>
        <end position="202"/>
    </location>
</feature>
<feature type="region of interest" description="Disordered" evidence="1">
    <location>
        <begin position="1"/>
        <end position="22"/>
    </location>
</feature>
<dbReference type="Gene3D" id="3.30.70.270">
    <property type="match status" value="1"/>
</dbReference>
<feature type="region of interest" description="Disordered" evidence="1">
    <location>
        <begin position="1055"/>
        <end position="1120"/>
    </location>
</feature>
<feature type="compositionally biased region" description="Polar residues" evidence="1">
    <location>
        <begin position="251"/>
        <end position="262"/>
    </location>
</feature>
<feature type="compositionally biased region" description="Basic and acidic residues" evidence="1">
    <location>
        <begin position="75"/>
        <end position="84"/>
    </location>
</feature>
<gene>
    <name evidence="3" type="ORF">KFL_000740260</name>
</gene>
<reference evidence="3 4" key="1">
    <citation type="journal article" date="2014" name="Nat. Commun.">
        <title>Klebsormidium flaccidum genome reveals primary factors for plant terrestrial adaptation.</title>
        <authorList>
            <person name="Hori K."/>
            <person name="Maruyama F."/>
            <person name="Fujisawa T."/>
            <person name="Togashi T."/>
            <person name="Yamamoto N."/>
            <person name="Seo M."/>
            <person name="Sato S."/>
            <person name="Yamada T."/>
            <person name="Mori H."/>
            <person name="Tajima N."/>
            <person name="Moriyama T."/>
            <person name="Ikeuchi M."/>
            <person name="Watanabe M."/>
            <person name="Wada H."/>
            <person name="Kobayashi K."/>
            <person name="Saito M."/>
            <person name="Masuda T."/>
            <person name="Sasaki-Sekimoto Y."/>
            <person name="Mashiguchi K."/>
            <person name="Awai K."/>
            <person name="Shimojima M."/>
            <person name="Masuda S."/>
            <person name="Iwai M."/>
            <person name="Nobusawa T."/>
            <person name="Narise T."/>
            <person name="Kondo S."/>
            <person name="Saito H."/>
            <person name="Sato R."/>
            <person name="Murakawa M."/>
            <person name="Ihara Y."/>
            <person name="Oshima-Yamada Y."/>
            <person name="Ohtaka K."/>
            <person name="Satoh M."/>
            <person name="Sonobe K."/>
            <person name="Ishii M."/>
            <person name="Ohtani R."/>
            <person name="Kanamori-Sato M."/>
            <person name="Honoki R."/>
            <person name="Miyazaki D."/>
            <person name="Mochizuki H."/>
            <person name="Umetsu J."/>
            <person name="Higashi K."/>
            <person name="Shibata D."/>
            <person name="Kamiya Y."/>
            <person name="Sato N."/>
            <person name="Nakamura Y."/>
            <person name="Tabata S."/>
            <person name="Ida S."/>
            <person name="Kurokawa K."/>
            <person name="Ohta H."/>
        </authorList>
    </citation>
    <scope>NUCLEOTIDE SEQUENCE [LARGE SCALE GENOMIC DNA]</scope>
    <source>
        <strain evidence="3 4">NIES-2285</strain>
    </source>
</reference>
<feature type="compositionally biased region" description="Polar residues" evidence="1">
    <location>
        <begin position="203"/>
        <end position="218"/>
    </location>
</feature>
<keyword evidence="3" id="KW-0548">Nucleotidyltransferase</keyword>
<proteinExistence type="predicted"/>
<keyword evidence="4" id="KW-1185">Reference proteome</keyword>
<keyword evidence="3" id="KW-0808">Transferase</keyword>
<feature type="region of interest" description="Disordered" evidence="1">
    <location>
        <begin position="47"/>
        <end position="84"/>
    </location>
</feature>
<dbReference type="InterPro" id="IPR000477">
    <property type="entry name" value="RT_dom"/>
</dbReference>
<dbReference type="EMBL" id="DF237023">
    <property type="protein sequence ID" value="GAQ81226.1"/>
    <property type="molecule type" value="Genomic_DNA"/>
</dbReference>
<dbReference type="OrthoDB" id="534186at2759"/>
<dbReference type="AlphaFoldDB" id="A0A1Y1HXI5"/>
<feature type="compositionally biased region" description="Pro residues" evidence="1">
    <location>
        <begin position="264"/>
        <end position="282"/>
    </location>
</feature>
<dbReference type="PANTHER" id="PTHR33050">
    <property type="entry name" value="REVERSE TRANSCRIPTASE DOMAIN-CONTAINING PROTEIN"/>
    <property type="match status" value="1"/>
</dbReference>
<evidence type="ECO:0000313" key="3">
    <source>
        <dbReference type="EMBL" id="GAQ81226.1"/>
    </source>
</evidence>
<name>A0A1Y1HXI5_KLENI</name>
<feature type="compositionally biased region" description="Pro residues" evidence="1">
    <location>
        <begin position="221"/>
        <end position="230"/>
    </location>
</feature>
<dbReference type="SUPFAM" id="SSF56672">
    <property type="entry name" value="DNA/RNA polymerases"/>
    <property type="match status" value="1"/>
</dbReference>